<evidence type="ECO:0000313" key="2">
    <source>
        <dbReference type="EMBL" id="KAJ1158832.1"/>
    </source>
</evidence>
<comment type="caution">
    <text evidence="2">The sequence shown here is derived from an EMBL/GenBank/DDBJ whole genome shotgun (WGS) entry which is preliminary data.</text>
</comment>
<dbReference type="PROSITE" id="PS51390">
    <property type="entry name" value="WAP"/>
    <property type="match status" value="1"/>
</dbReference>
<dbReference type="Pfam" id="PF00095">
    <property type="entry name" value="WAP"/>
    <property type="match status" value="1"/>
</dbReference>
<evidence type="ECO:0000313" key="3">
    <source>
        <dbReference type="Proteomes" id="UP001066276"/>
    </source>
</evidence>
<dbReference type="GO" id="GO:0030414">
    <property type="term" value="F:peptidase inhibitor activity"/>
    <property type="evidence" value="ECO:0007669"/>
    <property type="project" value="InterPro"/>
</dbReference>
<dbReference type="InterPro" id="IPR008197">
    <property type="entry name" value="WAP_dom"/>
</dbReference>
<dbReference type="InterPro" id="IPR036645">
    <property type="entry name" value="Elafin-like_sf"/>
</dbReference>
<sequence>GELRLSSSWYRDSLRRTKEDSADAPHLGTCPKEIDACNLPLPPPHCQSDTDCPKNEKCCNLCGKQCVSAV</sequence>
<name>A0AAV7S2G5_PLEWA</name>
<reference evidence="2" key="1">
    <citation type="journal article" date="2022" name="bioRxiv">
        <title>Sequencing and chromosome-scale assembly of the giantPleurodeles waltlgenome.</title>
        <authorList>
            <person name="Brown T."/>
            <person name="Elewa A."/>
            <person name="Iarovenko S."/>
            <person name="Subramanian E."/>
            <person name="Araus A.J."/>
            <person name="Petzold A."/>
            <person name="Susuki M."/>
            <person name="Suzuki K.-i.T."/>
            <person name="Hayashi T."/>
            <person name="Toyoda A."/>
            <person name="Oliveira C."/>
            <person name="Osipova E."/>
            <person name="Leigh N.D."/>
            <person name="Simon A."/>
            <person name="Yun M.H."/>
        </authorList>
    </citation>
    <scope>NUCLEOTIDE SEQUENCE</scope>
    <source>
        <strain evidence="2">20211129_DDA</strain>
        <tissue evidence="2">Liver</tissue>
    </source>
</reference>
<accession>A0AAV7S2G5</accession>
<dbReference type="AlphaFoldDB" id="A0AAV7S2G5"/>
<dbReference type="SMART" id="SM00217">
    <property type="entry name" value="WAP"/>
    <property type="match status" value="1"/>
</dbReference>
<protein>
    <recommendedName>
        <fullName evidence="1">WAP domain-containing protein</fullName>
    </recommendedName>
</protein>
<dbReference type="SUPFAM" id="SSF57256">
    <property type="entry name" value="Elafin-like"/>
    <property type="match status" value="1"/>
</dbReference>
<keyword evidence="3" id="KW-1185">Reference proteome</keyword>
<dbReference type="GO" id="GO:0005576">
    <property type="term" value="C:extracellular region"/>
    <property type="evidence" value="ECO:0007669"/>
    <property type="project" value="InterPro"/>
</dbReference>
<organism evidence="2 3">
    <name type="scientific">Pleurodeles waltl</name>
    <name type="common">Iberian ribbed newt</name>
    <dbReference type="NCBI Taxonomy" id="8319"/>
    <lineage>
        <taxon>Eukaryota</taxon>
        <taxon>Metazoa</taxon>
        <taxon>Chordata</taxon>
        <taxon>Craniata</taxon>
        <taxon>Vertebrata</taxon>
        <taxon>Euteleostomi</taxon>
        <taxon>Amphibia</taxon>
        <taxon>Batrachia</taxon>
        <taxon>Caudata</taxon>
        <taxon>Salamandroidea</taxon>
        <taxon>Salamandridae</taxon>
        <taxon>Pleurodelinae</taxon>
        <taxon>Pleurodeles</taxon>
    </lineage>
</organism>
<evidence type="ECO:0000259" key="1">
    <source>
        <dbReference type="PROSITE" id="PS51390"/>
    </source>
</evidence>
<feature type="domain" description="WAP" evidence="1">
    <location>
        <begin position="23"/>
        <end position="70"/>
    </location>
</feature>
<dbReference type="Proteomes" id="UP001066276">
    <property type="component" value="Chromosome 5"/>
</dbReference>
<dbReference type="Gene3D" id="4.10.75.10">
    <property type="entry name" value="Elafin-like"/>
    <property type="match status" value="1"/>
</dbReference>
<dbReference type="EMBL" id="JANPWB010000009">
    <property type="protein sequence ID" value="KAJ1158832.1"/>
    <property type="molecule type" value="Genomic_DNA"/>
</dbReference>
<gene>
    <name evidence="2" type="ORF">NDU88_011505</name>
</gene>
<proteinExistence type="predicted"/>
<feature type="non-terminal residue" evidence="2">
    <location>
        <position position="1"/>
    </location>
</feature>
<feature type="non-terminal residue" evidence="2">
    <location>
        <position position="70"/>
    </location>
</feature>